<evidence type="ECO:0000313" key="3">
    <source>
        <dbReference type="EMBL" id="KAJ8420739.1"/>
    </source>
</evidence>
<dbReference type="SMART" id="SM00256">
    <property type="entry name" value="FBOX"/>
    <property type="match status" value="1"/>
</dbReference>
<dbReference type="InterPro" id="IPR006527">
    <property type="entry name" value="F-box-assoc_dom_typ1"/>
</dbReference>
<comment type="caution">
    <text evidence="3">The sequence shown here is derived from an EMBL/GenBank/DDBJ whole genome shotgun (WGS) entry which is preliminary data.</text>
</comment>
<keyword evidence="4" id="KW-1185">Reference proteome</keyword>
<proteinExistence type="predicted"/>
<dbReference type="PROSITE" id="PS50181">
    <property type="entry name" value="FBOX"/>
    <property type="match status" value="1"/>
</dbReference>
<dbReference type="EMBL" id="JAKOGI010003185">
    <property type="protein sequence ID" value="KAJ8420739.1"/>
    <property type="molecule type" value="Genomic_DNA"/>
</dbReference>
<dbReference type="PANTHER" id="PTHR31672">
    <property type="entry name" value="BNACNNG10540D PROTEIN"/>
    <property type="match status" value="1"/>
</dbReference>
<dbReference type="Pfam" id="PF07734">
    <property type="entry name" value="FBA_1"/>
    <property type="match status" value="1"/>
</dbReference>
<dbReference type="InterPro" id="IPR015915">
    <property type="entry name" value="Kelch-typ_b-propeller"/>
</dbReference>
<dbReference type="Gene3D" id="2.120.10.80">
    <property type="entry name" value="Kelch-type beta propeller"/>
    <property type="match status" value="1"/>
</dbReference>
<dbReference type="Proteomes" id="UP001153076">
    <property type="component" value="Unassembled WGS sequence"/>
</dbReference>
<feature type="compositionally biased region" description="Basic residues" evidence="1">
    <location>
        <begin position="338"/>
        <end position="356"/>
    </location>
</feature>
<accession>A0A9Q1JG43</accession>
<dbReference type="InterPro" id="IPR017451">
    <property type="entry name" value="F-box-assoc_interact_dom"/>
</dbReference>
<dbReference type="OrthoDB" id="591557at2759"/>
<protein>
    <recommendedName>
        <fullName evidence="2">F-box domain-containing protein</fullName>
    </recommendedName>
</protein>
<dbReference type="Gene3D" id="1.20.1280.50">
    <property type="match status" value="1"/>
</dbReference>
<evidence type="ECO:0000313" key="4">
    <source>
        <dbReference type="Proteomes" id="UP001153076"/>
    </source>
</evidence>
<dbReference type="SUPFAM" id="SSF117281">
    <property type="entry name" value="Kelch motif"/>
    <property type="match status" value="1"/>
</dbReference>
<dbReference type="Pfam" id="PF00646">
    <property type="entry name" value="F-box"/>
    <property type="match status" value="1"/>
</dbReference>
<sequence length="399" mass="46213">MAELMDLPVDSMFDILLRFPAKPLMQFKSVCKLWYQIICSPHFANLHFDKTLTLTLTQMGNANLRFIFSSPYLSCADFDTFGNITELDHPLRKIGQGFVDVVGSCNGLLCLCKCYYDSDLTLYNPTTRTILKSSDEFLNTPFWNEVMVYSLRADSWTRVRDFPHHFSPRCKDGVFCHGNLHWATGDFDGVNLYNSVVSFSLRDNKFNEVQQPHYEGDFVALHVGVLDGCLRLLANDLDEADLWIMKEYGVVGSWTRLFRIRQQHYGLHFQRPIAFSANRQELFLQLTVWRVVSLDLGTMTLKDVRVSDFPRCFDTHVCMENLMMLTDVGSDISGTNHKNGRKRKRRHSRKKKEKHSRFAVRMQLMLIGKLRELSRKERVVDDAEKLSSPLISGYYLQIS</sequence>
<evidence type="ECO:0000256" key="1">
    <source>
        <dbReference type="SAM" id="MobiDB-lite"/>
    </source>
</evidence>
<feature type="region of interest" description="Disordered" evidence="1">
    <location>
        <begin position="333"/>
        <end position="356"/>
    </location>
</feature>
<dbReference type="InterPro" id="IPR036047">
    <property type="entry name" value="F-box-like_dom_sf"/>
</dbReference>
<name>A0A9Q1JG43_9CARY</name>
<organism evidence="3 4">
    <name type="scientific">Carnegiea gigantea</name>
    <dbReference type="NCBI Taxonomy" id="171969"/>
    <lineage>
        <taxon>Eukaryota</taxon>
        <taxon>Viridiplantae</taxon>
        <taxon>Streptophyta</taxon>
        <taxon>Embryophyta</taxon>
        <taxon>Tracheophyta</taxon>
        <taxon>Spermatophyta</taxon>
        <taxon>Magnoliopsida</taxon>
        <taxon>eudicotyledons</taxon>
        <taxon>Gunneridae</taxon>
        <taxon>Pentapetalae</taxon>
        <taxon>Caryophyllales</taxon>
        <taxon>Cactineae</taxon>
        <taxon>Cactaceae</taxon>
        <taxon>Cactoideae</taxon>
        <taxon>Echinocereeae</taxon>
        <taxon>Carnegiea</taxon>
    </lineage>
</organism>
<dbReference type="AlphaFoldDB" id="A0A9Q1JG43"/>
<gene>
    <name evidence="3" type="ORF">Cgig2_010909</name>
</gene>
<dbReference type="PANTHER" id="PTHR31672:SF13">
    <property type="entry name" value="F-BOX PROTEIN CPR30-LIKE"/>
    <property type="match status" value="1"/>
</dbReference>
<dbReference type="NCBIfam" id="TIGR01640">
    <property type="entry name" value="F_box_assoc_1"/>
    <property type="match status" value="1"/>
</dbReference>
<feature type="domain" description="F-box" evidence="2">
    <location>
        <begin position="1"/>
        <end position="51"/>
    </location>
</feature>
<dbReference type="InterPro" id="IPR050796">
    <property type="entry name" value="SCF_F-box_component"/>
</dbReference>
<reference evidence="3" key="1">
    <citation type="submission" date="2022-04" db="EMBL/GenBank/DDBJ databases">
        <title>Carnegiea gigantea Genome sequencing and assembly v2.</title>
        <authorList>
            <person name="Copetti D."/>
            <person name="Sanderson M.J."/>
            <person name="Burquez A."/>
            <person name="Wojciechowski M.F."/>
        </authorList>
    </citation>
    <scope>NUCLEOTIDE SEQUENCE</scope>
    <source>
        <strain evidence="3">SGP5-SGP5p</strain>
        <tissue evidence="3">Aerial part</tissue>
    </source>
</reference>
<dbReference type="SUPFAM" id="SSF81383">
    <property type="entry name" value="F-box domain"/>
    <property type="match status" value="1"/>
</dbReference>
<evidence type="ECO:0000259" key="2">
    <source>
        <dbReference type="PROSITE" id="PS50181"/>
    </source>
</evidence>
<dbReference type="InterPro" id="IPR001810">
    <property type="entry name" value="F-box_dom"/>
</dbReference>